<feature type="compositionally biased region" description="Low complexity" evidence="1">
    <location>
        <begin position="152"/>
        <end position="163"/>
    </location>
</feature>
<accession>A0A8H6I6Q6</accession>
<keyword evidence="3" id="KW-1185">Reference proteome</keyword>
<evidence type="ECO:0000313" key="2">
    <source>
        <dbReference type="EMBL" id="KAF6758356.1"/>
    </source>
</evidence>
<feature type="compositionally biased region" description="Pro residues" evidence="1">
    <location>
        <begin position="204"/>
        <end position="231"/>
    </location>
</feature>
<organism evidence="2 3">
    <name type="scientific">Ephemerocybe angulata</name>
    <dbReference type="NCBI Taxonomy" id="980116"/>
    <lineage>
        <taxon>Eukaryota</taxon>
        <taxon>Fungi</taxon>
        <taxon>Dikarya</taxon>
        <taxon>Basidiomycota</taxon>
        <taxon>Agaricomycotina</taxon>
        <taxon>Agaricomycetes</taxon>
        <taxon>Agaricomycetidae</taxon>
        <taxon>Agaricales</taxon>
        <taxon>Agaricineae</taxon>
        <taxon>Psathyrellaceae</taxon>
        <taxon>Ephemerocybe</taxon>
    </lineage>
</organism>
<sequence>MPRRKQTTDDRESEIDLHDLRGSMLKEVVETVHALLAAVEHLPFDGKLAAIKAGISSTEGDLATTTGNRDAAKAVKRPYKSYSKRLEMLTRRLSAQHEALQHLKSMQKSSSLSPPPEDNSSDSSLTPPPEDNPSEVPVLTPPPSTPKAPVNTSPSPAATPSPARAHPGARERRPPVNVTPSPAATPSPARAHPGGEGAPSPLVSTPPPSTPKPPVNVTPSPAATPSPPRPLVPVSTLPHGSTPPQSTFVRRRPLTEESDSEVLAGFKKLPGGAPRPAKKRRRHSLILSESESGSDNEDETLLKSKVEEGWEEKKDMLGLLDDADVAMLKRKAAP</sequence>
<evidence type="ECO:0000256" key="1">
    <source>
        <dbReference type="SAM" id="MobiDB-lite"/>
    </source>
</evidence>
<protein>
    <submittedName>
        <fullName evidence="2">Uncharacterized protein</fullName>
    </submittedName>
</protein>
<reference evidence="2 3" key="1">
    <citation type="submission" date="2020-07" db="EMBL/GenBank/DDBJ databases">
        <title>Comparative genomics of pyrophilous fungi reveals a link between fire events and developmental genes.</title>
        <authorList>
            <consortium name="DOE Joint Genome Institute"/>
            <person name="Steindorff A.S."/>
            <person name="Carver A."/>
            <person name="Calhoun S."/>
            <person name="Stillman K."/>
            <person name="Liu H."/>
            <person name="Lipzen A."/>
            <person name="Pangilinan J."/>
            <person name="Labutti K."/>
            <person name="Bruns T.D."/>
            <person name="Grigoriev I.V."/>
        </authorList>
    </citation>
    <scope>NUCLEOTIDE SEQUENCE [LARGE SCALE GENOMIC DNA]</scope>
    <source>
        <strain evidence="2 3">CBS 144469</strain>
    </source>
</reference>
<feature type="compositionally biased region" description="Low complexity" evidence="1">
    <location>
        <begin position="179"/>
        <end position="191"/>
    </location>
</feature>
<evidence type="ECO:0000313" key="3">
    <source>
        <dbReference type="Proteomes" id="UP000521943"/>
    </source>
</evidence>
<name>A0A8H6I6Q6_9AGAR</name>
<proteinExistence type="predicted"/>
<comment type="caution">
    <text evidence="2">The sequence shown here is derived from an EMBL/GenBank/DDBJ whole genome shotgun (WGS) entry which is preliminary data.</text>
</comment>
<gene>
    <name evidence="2" type="ORF">DFP72DRAFT_1106917</name>
</gene>
<dbReference type="EMBL" id="JACGCI010000019">
    <property type="protein sequence ID" value="KAF6758356.1"/>
    <property type="molecule type" value="Genomic_DNA"/>
</dbReference>
<feature type="region of interest" description="Disordered" evidence="1">
    <location>
        <begin position="98"/>
        <end position="301"/>
    </location>
</feature>
<dbReference type="Proteomes" id="UP000521943">
    <property type="component" value="Unassembled WGS sequence"/>
</dbReference>
<dbReference type="AlphaFoldDB" id="A0A8H6I6Q6"/>